<dbReference type="GO" id="GO:0000139">
    <property type="term" value="C:Golgi membrane"/>
    <property type="evidence" value="ECO:0007669"/>
    <property type="project" value="UniProtKB-SubCell"/>
</dbReference>
<proteinExistence type="inferred from homology"/>
<evidence type="ECO:0000256" key="9">
    <source>
        <dbReference type="ARBA" id="ARBA00023136"/>
    </source>
</evidence>
<sequence length="677" mass="78513">MKKKQRAPTVTSQNFEKSKEMCTSIWRTKRLVINGTLWMTTSLLMAIFLRFIFPDCEQTLSALPDSNRDRANIYERKPSERVQEEKFSDPTSFPDRIHQTKMEKSVREHQAYEFPKDRMSRPNKHVVLEGDYRERIHPLIPPPQSGRDAVGPGEHGAAYEIERLFLSPKEQEEYDVGWKNNAFNQFASDRISVRRRLPDYREGTCLTDVYPRDLPSTSVVICFFNECWSTLLRSVHSVLDRSPPHLIKEVILVDDFSDLKHLKKPLDDYMSRLGKVRIVRLPKREGLIRARMIGMNASSSEVVTFLDSHIECTDGWLEPLLARVYENQTNVVSPVIDRIVDDTFEYTELRANQVQVGGFDWDLTFDWHIPPPRDLMRPGAPYSPIRTPTIAGGLFAIHRDFFAKLGYYDPGMEVWGAENLEISFKTWMCGGSLEIVVCSHIGHVFRTRNPYMVEKAGERALRRNMVRLAEVWMDEFRYFFYDRFYFQLGEYGNISDRKAIRERNKCHSFGWYLDNVYPELFVPSKSQAAGDIENFAVPICADASSDPKMTELHVVRPYGCHKRGGHQLWYLSQTNEIRREKMCWTVAEDHQTVGMVNCHGFQDTQEFIYTQDNLIMNSGLCLELTKNYDRIILAPCTGILRQQWKFSRDRVTPPTSSSHPMPAYLLAHLGNDSAPKL</sequence>
<dbReference type="CDD" id="cd02510">
    <property type="entry name" value="pp-GalNAc-T"/>
    <property type="match status" value="1"/>
</dbReference>
<keyword evidence="12 13" id="KW-0464">Manganese</keyword>
<dbReference type="Pfam" id="PF00652">
    <property type="entry name" value="Ricin_B_lectin"/>
    <property type="match status" value="1"/>
</dbReference>
<keyword evidence="4 13" id="KW-0812">Transmembrane</keyword>
<dbReference type="Gene3D" id="3.90.550.10">
    <property type="entry name" value="Spore Coat Polysaccharide Biosynthesis Protein SpsA, Chain A"/>
    <property type="match status" value="1"/>
</dbReference>
<gene>
    <name evidence="15" type="ORF">FBUS_01540</name>
</gene>
<evidence type="ECO:0000256" key="5">
    <source>
        <dbReference type="ARBA" id="ARBA00022734"/>
    </source>
</evidence>
<dbReference type="FunFam" id="3.90.550.10:FF:000053">
    <property type="entry name" value="Polypeptide N-acetylgalactosaminyltransferase"/>
    <property type="match status" value="1"/>
</dbReference>
<dbReference type="GO" id="GO:0030246">
    <property type="term" value="F:carbohydrate binding"/>
    <property type="evidence" value="ECO:0007669"/>
    <property type="project" value="UniProtKB-KW"/>
</dbReference>
<keyword evidence="16" id="KW-1185">Reference proteome</keyword>
<evidence type="ECO:0000256" key="13">
    <source>
        <dbReference type="RuleBase" id="RU361242"/>
    </source>
</evidence>
<evidence type="ECO:0000256" key="7">
    <source>
        <dbReference type="ARBA" id="ARBA00022989"/>
    </source>
</evidence>
<dbReference type="Pfam" id="PF00535">
    <property type="entry name" value="Glycos_transf_2"/>
    <property type="match status" value="1"/>
</dbReference>
<comment type="similarity">
    <text evidence="3 13">Belongs to the glycosyltransferase 2 family. GalNAc-T subfamily.</text>
</comment>
<evidence type="ECO:0000313" key="16">
    <source>
        <dbReference type="Proteomes" id="UP000728185"/>
    </source>
</evidence>
<keyword evidence="5 13" id="KW-0430">Lectin</keyword>
<evidence type="ECO:0000256" key="8">
    <source>
        <dbReference type="ARBA" id="ARBA00023034"/>
    </source>
</evidence>
<dbReference type="GO" id="GO:0004653">
    <property type="term" value="F:polypeptide N-acetylgalactosaminyltransferase activity"/>
    <property type="evidence" value="ECO:0007669"/>
    <property type="project" value="TreeGrafter"/>
</dbReference>
<keyword evidence="13" id="KW-0808">Transferase</keyword>
<evidence type="ECO:0000256" key="11">
    <source>
        <dbReference type="ARBA" id="ARBA00023180"/>
    </source>
</evidence>
<dbReference type="SUPFAM" id="SSF50370">
    <property type="entry name" value="Ricin B-like lectins"/>
    <property type="match status" value="1"/>
</dbReference>
<dbReference type="InterPro" id="IPR029044">
    <property type="entry name" value="Nucleotide-diphossugar_trans"/>
</dbReference>
<dbReference type="AlphaFoldDB" id="A0A8E0RNR7"/>
<dbReference type="SUPFAM" id="SSF53448">
    <property type="entry name" value="Nucleotide-diphospho-sugar transferases"/>
    <property type="match status" value="1"/>
</dbReference>
<evidence type="ECO:0000256" key="4">
    <source>
        <dbReference type="ARBA" id="ARBA00022692"/>
    </source>
</evidence>
<evidence type="ECO:0000256" key="10">
    <source>
        <dbReference type="ARBA" id="ARBA00023157"/>
    </source>
</evidence>
<protein>
    <recommendedName>
        <fullName evidence="13">Polypeptide N-acetylgalactosaminyltransferase</fullName>
        <ecNumber evidence="13">2.4.1.-</ecNumber>
    </recommendedName>
    <alternativeName>
        <fullName evidence="13">Protein-UDP acetylgalactosaminyltransferase</fullName>
    </alternativeName>
</protein>
<dbReference type="GO" id="GO:0006493">
    <property type="term" value="P:protein O-linked glycosylation"/>
    <property type="evidence" value="ECO:0007669"/>
    <property type="project" value="TreeGrafter"/>
</dbReference>
<evidence type="ECO:0000256" key="1">
    <source>
        <dbReference type="ARBA" id="ARBA00001936"/>
    </source>
</evidence>
<comment type="pathway">
    <text evidence="13">Protein modification; protein glycosylation.</text>
</comment>
<keyword evidence="9 13" id="KW-0472">Membrane</keyword>
<evidence type="ECO:0000256" key="3">
    <source>
        <dbReference type="ARBA" id="ARBA00005680"/>
    </source>
</evidence>
<evidence type="ECO:0000259" key="14">
    <source>
        <dbReference type="SMART" id="SM00458"/>
    </source>
</evidence>
<comment type="subcellular location">
    <subcellularLocation>
        <location evidence="2 13">Golgi apparatus membrane</location>
        <topology evidence="2 13">Single-pass type II membrane protein</topology>
    </subcellularLocation>
</comment>
<accession>A0A8E0RNR7</accession>
<keyword evidence="11" id="KW-0325">Glycoprotein</keyword>
<dbReference type="InterPro" id="IPR000772">
    <property type="entry name" value="Ricin_B_lectin"/>
</dbReference>
<keyword evidence="8 13" id="KW-0333">Golgi apparatus</keyword>
<dbReference type="EC" id="2.4.1.-" evidence="13"/>
<dbReference type="PANTHER" id="PTHR11675:SF131">
    <property type="entry name" value="POLYPEPTIDE N-ACETYLGALACTOSAMINYLTRANSFERASE 9-RELATED"/>
    <property type="match status" value="1"/>
</dbReference>
<dbReference type="SMART" id="SM00458">
    <property type="entry name" value="RICIN"/>
    <property type="match status" value="1"/>
</dbReference>
<dbReference type="PROSITE" id="PS50231">
    <property type="entry name" value="RICIN_B_LECTIN"/>
    <property type="match status" value="1"/>
</dbReference>
<name>A0A8E0RNR7_9TREM</name>
<reference evidence="15" key="1">
    <citation type="submission" date="2019-05" db="EMBL/GenBank/DDBJ databases">
        <title>Annotation for the trematode Fasciolopsis buski.</title>
        <authorList>
            <person name="Choi Y.-J."/>
        </authorList>
    </citation>
    <scope>NUCLEOTIDE SEQUENCE</scope>
    <source>
        <strain evidence="15">HT</strain>
        <tissue evidence="15">Whole worm</tissue>
    </source>
</reference>
<feature type="transmembrane region" description="Helical" evidence="13">
    <location>
        <begin position="31"/>
        <end position="53"/>
    </location>
</feature>
<dbReference type="EMBL" id="LUCM01008055">
    <property type="protein sequence ID" value="KAA0189031.1"/>
    <property type="molecule type" value="Genomic_DNA"/>
</dbReference>
<keyword evidence="13" id="KW-0328">Glycosyltransferase</keyword>
<keyword evidence="10 13" id="KW-1015">Disulfide bond</keyword>
<dbReference type="PANTHER" id="PTHR11675">
    <property type="entry name" value="N-ACETYLGALACTOSAMINYLTRANSFERASE"/>
    <property type="match status" value="1"/>
</dbReference>
<evidence type="ECO:0000256" key="12">
    <source>
        <dbReference type="ARBA" id="ARBA00023211"/>
    </source>
</evidence>
<comment type="cofactor">
    <cofactor evidence="1 13">
        <name>Mn(2+)</name>
        <dbReference type="ChEBI" id="CHEBI:29035"/>
    </cofactor>
</comment>
<dbReference type="Proteomes" id="UP000728185">
    <property type="component" value="Unassembled WGS sequence"/>
</dbReference>
<organism evidence="15 16">
    <name type="scientific">Fasciolopsis buskii</name>
    <dbReference type="NCBI Taxonomy" id="27845"/>
    <lineage>
        <taxon>Eukaryota</taxon>
        <taxon>Metazoa</taxon>
        <taxon>Spiralia</taxon>
        <taxon>Lophotrochozoa</taxon>
        <taxon>Platyhelminthes</taxon>
        <taxon>Trematoda</taxon>
        <taxon>Digenea</taxon>
        <taxon>Plagiorchiida</taxon>
        <taxon>Echinostomata</taxon>
        <taxon>Echinostomatoidea</taxon>
        <taxon>Fasciolidae</taxon>
        <taxon>Fasciolopsis</taxon>
    </lineage>
</organism>
<dbReference type="InterPro" id="IPR045885">
    <property type="entry name" value="GalNAc-T"/>
</dbReference>
<dbReference type="InterPro" id="IPR035992">
    <property type="entry name" value="Ricin_B-like_lectins"/>
</dbReference>
<keyword evidence="6" id="KW-0735">Signal-anchor</keyword>
<keyword evidence="7 13" id="KW-1133">Transmembrane helix</keyword>
<dbReference type="Gene3D" id="2.80.10.50">
    <property type="match status" value="1"/>
</dbReference>
<evidence type="ECO:0000256" key="2">
    <source>
        <dbReference type="ARBA" id="ARBA00004323"/>
    </source>
</evidence>
<dbReference type="InterPro" id="IPR001173">
    <property type="entry name" value="Glyco_trans_2-like"/>
</dbReference>
<dbReference type="UniPathway" id="UPA00378"/>
<comment type="caution">
    <text evidence="15">The sequence shown here is derived from an EMBL/GenBank/DDBJ whole genome shotgun (WGS) entry which is preliminary data.</text>
</comment>
<dbReference type="OrthoDB" id="6119243at2759"/>
<evidence type="ECO:0000256" key="6">
    <source>
        <dbReference type="ARBA" id="ARBA00022968"/>
    </source>
</evidence>
<evidence type="ECO:0000313" key="15">
    <source>
        <dbReference type="EMBL" id="KAA0189031.1"/>
    </source>
</evidence>
<feature type="domain" description="Ricin B lectin" evidence="14">
    <location>
        <begin position="530"/>
        <end position="647"/>
    </location>
</feature>